<keyword evidence="4" id="KW-1185">Reference proteome</keyword>
<reference evidence="3 4" key="1">
    <citation type="journal article" date="2017" name="Infect. Genet. Evol.">
        <title>The new phylogeny of the genus Mycobacterium: The old and the news.</title>
        <authorList>
            <person name="Tortoli E."/>
            <person name="Fedrizzi T."/>
            <person name="Meehan C.J."/>
            <person name="Trovato A."/>
            <person name="Grottola A."/>
            <person name="Giacobazzi E."/>
            <person name="Serpini G.F."/>
            <person name="Tagliazucchi S."/>
            <person name="Fabio A."/>
            <person name="Bettua C."/>
            <person name="Bertorelli R."/>
            <person name="Frascaro F."/>
            <person name="De Sanctis V."/>
            <person name="Pecorari M."/>
            <person name="Jousson O."/>
            <person name="Segata N."/>
            <person name="Cirillo D.M."/>
        </authorList>
    </citation>
    <scope>NUCLEOTIDE SEQUENCE [LARGE SCALE GENOMIC DNA]</scope>
    <source>
        <strain evidence="3 4">CIP1034565</strain>
    </source>
</reference>
<gene>
    <name evidence="3" type="ORF">CQY22_015325</name>
</gene>
<proteinExistence type="predicted"/>
<evidence type="ECO:0000313" key="3">
    <source>
        <dbReference type="EMBL" id="PIB73859.1"/>
    </source>
</evidence>
<evidence type="ECO:0000259" key="2">
    <source>
        <dbReference type="Pfam" id="PF08237"/>
    </source>
</evidence>
<evidence type="ECO:0000313" key="4">
    <source>
        <dbReference type="Proteomes" id="UP000230551"/>
    </source>
</evidence>
<sequence length="302" mass="31773">MAALLAPVLAASTVLFVGGQATPDEPLTAGQLSTIVAPIYGNPTRTVEWKQNHPQPQGINEVVASLLVDSGNPTTFSGAATLGAPNRSLGLIGLSSGADSVRRIQRILEPAALAAAVPDQAVTFSYVADPHSPTGLRARFGVADTVTGSRFTTTYIHGEYDPWADFPDRPLNLVATANSVLALPYVHLPTGTGSADDPLTRLGEAEKDQIDDTTSVLRAPTKQLPLTRPMRDTLKALAPDAASKDDVDRLVNEVDKPLRAVVDAGYSRNDKTGGLVKGVRDLVAKVLRPKPTAATPQDHDPA</sequence>
<feature type="chain" id="PRO_5038686217" evidence="1">
    <location>
        <begin position="18"/>
        <end position="302"/>
    </location>
</feature>
<feature type="signal peptide" evidence="1">
    <location>
        <begin position="1"/>
        <end position="17"/>
    </location>
</feature>
<dbReference type="AlphaFoldDB" id="A0A2G5P666"/>
<feature type="domain" description="PE-PPE" evidence="2">
    <location>
        <begin position="87"/>
        <end position="267"/>
    </location>
</feature>
<dbReference type="EMBL" id="PDCN02000023">
    <property type="protein sequence ID" value="PIB73859.1"/>
    <property type="molecule type" value="Genomic_DNA"/>
</dbReference>
<name>A0A2G5P666_9MYCO</name>
<evidence type="ECO:0000256" key="1">
    <source>
        <dbReference type="SAM" id="SignalP"/>
    </source>
</evidence>
<dbReference type="InterPro" id="IPR013228">
    <property type="entry name" value="PE-PPE_C"/>
</dbReference>
<protein>
    <submittedName>
        <fullName evidence="3">PE-PPE domain-containing protein</fullName>
    </submittedName>
</protein>
<dbReference type="OrthoDB" id="4593375at2"/>
<keyword evidence="1" id="KW-0732">Signal</keyword>
<dbReference type="Proteomes" id="UP000230551">
    <property type="component" value="Unassembled WGS sequence"/>
</dbReference>
<organism evidence="3 4">
    <name type="scientific">Mycolicibacterium brumae</name>
    <dbReference type="NCBI Taxonomy" id="85968"/>
    <lineage>
        <taxon>Bacteria</taxon>
        <taxon>Bacillati</taxon>
        <taxon>Actinomycetota</taxon>
        <taxon>Actinomycetes</taxon>
        <taxon>Mycobacteriales</taxon>
        <taxon>Mycobacteriaceae</taxon>
        <taxon>Mycolicibacterium</taxon>
    </lineage>
</organism>
<dbReference type="RefSeq" id="WP_090587943.1">
    <property type="nucleotide sequence ID" value="NZ_CP104302.1"/>
</dbReference>
<comment type="caution">
    <text evidence="3">The sequence shown here is derived from an EMBL/GenBank/DDBJ whole genome shotgun (WGS) entry which is preliminary data.</text>
</comment>
<accession>A0A2G5P666</accession>
<dbReference type="Pfam" id="PF08237">
    <property type="entry name" value="PE-PPE"/>
    <property type="match status" value="1"/>
</dbReference>